<comment type="caution">
    <text evidence="2">The sequence shown here is derived from an EMBL/GenBank/DDBJ whole genome shotgun (WGS) entry which is preliminary data.</text>
</comment>
<dbReference type="Proteomes" id="UP001595798">
    <property type="component" value="Unassembled WGS sequence"/>
</dbReference>
<protein>
    <submittedName>
        <fullName evidence="2">Uncharacterized protein</fullName>
    </submittedName>
</protein>
<name>A0ABV8QAN0_9GAMM</name>
<sequence length="120" mass="13674">MVNQLNEWLLVASGLLFVIQGICWLAFSRLTMARIEREITKNGSHRPAGWDSIGYRALSYARAIAFPLGFWNSKTDPLIDVEIVRQFASPFDRTLSRIFLFSGYTFLVVVVITAFRLGAW</sequence>
<accession>A0ABV8QAN0</accession>
<feature type="transmembrane region" description="Helical" evidence="1">
    <location>
        <begin position="6"/>
        <end position="27"/>
    </location>
</feature>
<feature type="transmembrane region" description="Helical" evidence="1">
    <location>
        <begin position="98"/>
        <end position="119"/>
    </location>
</feature>
<keyword evidence="1" id="KW-0812">Transmembrane</keyword>
<dbReference type="EMBL" id="JBHSDI010000001">
    <property type="protein sequence ID" value="MFC4257406.1"/>
    <property type="molecule type" value="Genomic_DNA"/>
</dbReference>
<evidence type="ECO:0000256" key="1">
    <source>
        <dbReference type="SAM" id="Phobius"/>
    </source>
</evidence>
<dbReference type="RefSeq" id="WP_379884504.1">
    <property type="nucleotide sequence ID" value="NZ_JBHSDI010000001.1"/>
</dbReference>
<keyword evidence="3" id="KW-1185">Reference proteome</keyword>
<reference evidence="3" key="1">
    <citation type="journal article" date="2019" name="Int. J. Syst. Evol. Microbiol.">
        <title>The Global Catalogue of Microorganisms (GCM) 10K type strain sequencing project: providing services to taxonomists for standard genome sequencing and annotation.</title>
        <authorList>
            <consortium name="The Broad Institute Genomics Platform"/>
            <consortium name="The Broad Institute Genome Sequencing Center for Infectious Disease"/>
            <person name="Wu L."/>
            <person name="Ma J."/>
        </authorList>
    </citation>
    <scope>NUCLEOTIDE SEQUENCE [LARGE SCALE GENOMIC DNA]</scope>
    <source>
        <strain evidence="3">CECT 7297</strain>
    </source>
</reference>
<organism evidence="2 3">
    <name type="scientific">Marinobacter lacisalsi</name>
    <dbReference type="NCBI Taxonomy" id="475979"/>
    <lineage>
        <taxon>Bacteria</taxon>
        <taxon>Pseudomonadati</taxon>
        <taxon>Pseudomonadota</taxon>
        <taxon>Gammaproteobacteria</taxon>
        <taxon>Pseudomonadales</taxon>
        <taxon>Marinobacteraceae</taxon>
        <taxon>Marinobacter</taxon>
    </lineage>
</organism>
<keyword evidence="1" id="KW-1133">Transmembrane helix</keyword>
<evidence type="ECO:0000313" key="3">
    <source>
        <dbReference type="Proteomes" id="UP001595798"/>
    </source>
</evidence>
<keyword evidence="1" id="KW-0472">Membrane</keyword>
<proteinExistence type="predicted"/>
<gene>
    <name evidence="2" type="ORF">ACFOZ5_00010</name>
</gene>
<evidence type="ECO:0000313" key="2">
    <source>
        <dbReference type="EMBL" id="MFC4257406.1"/>
    </source>
</evidence>